<sequence length="294" mass="33429">MSEKDDSKRNGNGRNGQPRRKALDLRLALNALSDVVQNRPPPIREFDQIYMKVGDMVVYAEYLCRKLDGRSLVFVGDGDAIGLSIAHLMNEGILDYGPSRIILLDFDERMVNSVNRFAQGNDFADRMEARLYNVADEIDPPLLESFEAFHINPPWGQYNDGKSVISFLRRGAQLLTDDGLGVVAIADDETKKWPGQVLRMTQKAAIDLGMAVVEMQPHMHTYHLEDAPELASCAMIFRKVEKFELKNEPLTTEEKKDFYGRDQHLEARFVREIAHIGRGMADPRDYKIESEVLE</sequence>
<dbReference type="InterPro" id="IPR002723">
    <property type="entry name" value="BpsA_C"/>
</dbReference>
<dbReference type="Pfam" id="PF01861">
    <property type="entry name" value="BpsA_C"/>
    <property type="match status" value="1"/>
</dbReference>
<name>A0A9X1T2D8_9HYPH</name>
<proteinExistence type="predicted"/>
<evidence type="ECO:0000313" key="2">
    <source>
        <dbReference type="EMBL" id="MCD7111671.1"/>
    </source>
</evidence>
<feature type="domain" description="N(4)-bis(aminopropyl)spermidine synthase C-terminal" evidence="1">
    <location>
        <begin position="29"/>
        <end position="229"/>
    </location>
</feature>
<keyword evidence="3" id="KW-1185">Reference proteome</keyword>
<dbReference type="InterPro" id="IPR029063">
    <property type="entry name" value="SAM-dependent_MTases_sf"/>
</dbReference>
<evidence type="ECO:0000313" key="3">
    <source>
        <dbReference type="Proteomes" id="UP001139089"/>
    </source>
</evidence>
<dbReference type="SUPFAM" id="SSF53335">
    <property type="entry name" value="S-adenosyl-L-methionine-dependent methyltransferases"/>
    <property type="match status" value="1"/>
</dbReference>
<dbReference type="AlphaFoldDB" id="A0A9X1T2D8"/>
<accession>A0A9X1T2D8</accession>
<organism evidence="2 3">
    <name type="scientific">Rhizobium quercicola</name>
    <dbReference type="NCBI Taxonomy" id="2901226"/>
    <lineage>
        <taxon>Bacteria</taxon>
        <taxon>Pseudomonadati</taxon>
        <taxon>Pseudomonadota</taxon>
        <taxon>Alphaproteobacteria</taxon>
        <taxon>Hyphomicrobiales</taxon>
        <taxon>Rhizobiaceae</taxon>
        <taxon>Rhizobium/Agrobacterium group</taxon>
        <taxon>Rhizobium</taxon>
    </lineage>
</organism>
<protein>
    <submittedName>
        <fullName evidence="2">Bis-aminopropyl spermidine synthase family protein</fullName>
    </submittedName>
</protein>
<gene>
    <name evidence="2" type="ORF">LRX75_21805</name>
</gene>
<comment type="caution">
    <text evidence="2">The sequence shown here is derived from an EMBL/GenBank/DDBJ whole genome shotgun (WGS) entry which is preliminary data.</text>
</comment>
<dbReference type="Gene3D" id="3.40.50.150">
    <property type="entry name" value="Vaccinia Virus protein VP39"/>
    <property type="match status" value="1"/>
</dbReference>
<dbReference type="EMBL" id="JAJOZR010000018">
    <property type="protein sequence ID" value="MCD7111671.1"/>
    <property type="molecule type" value="Genomic_DNA"/>
</dbReference>
<dbReference type="Proteomes" id="UP001139089">
    <property type="component" value="Unassembled WGS sequence"/>
</dbReference>
<dbReference type="RefSeq" id="WP_231816731.1">
    <property type="nucleotide sequence ID" value="NZ_JAJOZR010000018.1"/>
</dbReference>
<evidence type="ECO:0000259" key="1">
    <source>
        <dbReference type="Pfam" id="PF01861"/>
    </source>
</evidence>
<reference evidence="2" key="1">
    <citation type="submission" date="2021-12" db="EMBL/GenBank/DDBJ databases">
        <authorList>
            <person name="Li Y."/>
        </authorList>
    </citation>
    <scope>NUCLEOTIDE SEQUENCE</scope>
    <source>
        <strain evidence="2">DKSPLA3</strain>
    </source>
</reference>